<sequence length="151" mass="16356">MTLAVYEAIEKHPWVADQLTRPPWRSATLQILERLGRPVAALGIAAPAQFTAASALLLLHIVGAGRQEAINSHSPETHAGRQDNLDRVAAEWGQLDAAEYAFTRTMAAQLRDHDDRTEFLAGIDLILGGVEYLGHSTAGTTPQPRAGTRVQ</sequence>
<keyword evidence="2" id="KW-0804">Transcription</keyword>
<dbReference type="Gene3D" id="1.10.357.10">
    <property type="entry name" value="Tetracycline Repressor, domain 2"/>
    <property type="match status" value="1"/>
</dbReference>
<proteinExistence type="predicted"/>
<evidence type="ECO:0000256" key="2">
    <source>
        <dbReference type="ARBA" id="ARBA00023163"/>
    </source>
</evidence>
<evidence type="ECO:0000259" key="3">
    <source>
        <dbReference type="Pfam" id="PF02909"/>
    </source>
</evidence>
<dbReference type="EMBL" id="JAVDYC010000001">
    <property type="protein sequence ID" value="MDR7327936.1"/>
    <property type="molecule type" value="Genomic_DNA"/>
</dbReference>
<keyword evidence="5" id="KW-1185">Reference proteome</keyword>
<dbReference type="SUPFAM" id="SSF48498">
    <property type="entry name" value="Tetracyclin repressor-like, C-terminal domain"/>
    <property type="match status" value="1"/>
</dbReference>
<name>A0AAE3ZZZ6_9ACTN</name>
<gene>
    <name evidence="4" type="ORF">J2S44_008186</name>
</gene>
<organism evidence="4 5">
    <name type="scientific">Catenuloplanes niger</name>
    <dbReference type="NCBI Taxonomy" id="587534"/>
    <lineage>
        <taxon>Bacteria</taxon>
        <taxon>Bacillati</taxon>
        <taxon>Actinomycetota</taxon>
        <taxon>Actinomycetes</taxon>
        <taxon>Micromonosporales</taxon>
        <taxon>Micromonosporaceae</taxon>
        <taxon>Catenuloplanes</taxon>
    </lineage>
</organism>
<dbReference type="Pfam" id="PF02909">
    <property type="entry name" value="TetR_C_1"/>
    <property type="match status" value="1"/>
</dbReference>
<feature type="domain" description="Tetracycline repressor TetR C-terminal" evidence="3">
    <location>
        <begin position="5"/>
        <end position="131"/>
    </location>
</feature>
<keyword evidence="1" id="KW-0805">Transcription regulation</keyword>
<reference evidence="4 5" key="1">
    <citation type="submission" date="2023-07" db="EMBL/GenBank/DDBJ databases">
        <title>Sequencing the genomes of 1000 actinobacteria strains.</title>
        <authorList>
            <person name="Klenk H.-P."/>
        </authorList>
    </citation>
    <scope>NUCLEOTIDE SEQUENCE [LARGE SCALE GENOMIC DNA]</scope>
    <source>
        <strain evidence="4 5">DSM 44711</strain>
    </source>
</reference>
<dbReference type="InterPro" id="IPR004111">
    <property type="entry name" value="Repressor_TetR_C"/>
</dbReference>
<evidence type="ECO:0000313" key="5">
    <source>
        <dbReference type="Proteomes" id="UP001183629"/>
    </source>
</evidence>
<dbReference type="InterPro" id="IPR036271">
    <property type="entry name" value="Tet_transcr_reg_TetR-rel_C_sf"/>
</dbReference>
<accession>A0AAE3ZZZ6</accession>
<evidence type="ECO:0000313" key="4">
    <source>
        <dbReference type="EMBL" id="MDR7327936.1"/>
    </source>
</evidence>
<evidence type="ECO:0000256" key="1">
    <source>
        <dbReference type="ARBA" id="ARBA00023015"/>
    </source>
</evidence>
<dbReference type="GO" id="GO:0045892">
    <property type="term" value="P:negative regulation of DNA-templated transcription"/>
    <property type="evidence" value="ECO:0007669"/>
    <property type="project" value="InterPro"/>
</dbReference>
<dbReference type="AlphaFoldDB" id="A0AAE3ZZZ6"/>
<comment type="caution">
    <text evidence="4">The sequence shown here is derived from an EMBL/GenBank/DDBJ whole genome shotgun (WGS) entry which is preliminary data.</text>
</comment>
<protein>
    <recommendedName>
        <fullName evidence="3">Tetracycline repressor TetR C-terminal domain-containing protein</fullName>
    </recommendedName>
</protein>
<dbReference type="Proteomes" id="UP001183629">
    <property type="component" value="Unassembled WGS sequence"/>
</dbReference>